<protein>
    <submittedName>
        <fullName evidence="1">InaA protein</fullName>
    </submittedName>
</protein>
<gene>
    <name evidence="1" type="ORF">BXT89_01210</name>
</gene>
<dbReference type="RefSeq" id="WP_083723856.1">
    <property type="nucleotide sequence ID" value="NZ_FOUD01000008.1"/>
</dbReference>
<name>A0A1S8DL99_9GAMM</name>
<dbReference type="SUPFAM" id="SSF56112">
    <property type="entry name" value="Protein kinase-like (PK-like)"/>
    <property type="match status" value="1"/>
</dbReference>
<sequence>MSAVISAQGRLPSFGQARFERWWDLEGKWVEAPNQRRGGESGVKLLPAQGRDMPRLYSKRQVGHIYRTWLHPFGRPTVLREELALRACEALGVPVPKLVFCAARQHEGQWQGLLVTEELSGYVSLGHWYQRDASLTQRRAVLQQLACVLKRLHSGRRQHGCLYAKHIYVRVEGERAEVALLDLEKSRRRLLRGRAVRHDLEQLYRRREGMPESDWQYLLACYHSLADGNGGSRHAA</sequence>
<proteinExistence type="predicted"/>
<dbReference type="Pfam" id="PF06293">
    <property type="entry name" value="Kdo"/>
    <property type="match status" value="1"/>
</dbReference>
<dbReference type="Proteomes" id="UP000242847">
    <property type="component" value="Unassembled WGS sequence"/>
</dbReference>
<dbReference type="InterPro" id="IPR027023">
    <property type="entry name" value="Put_LipoPS_kinase_InaA"/>
</dbReference>
<comment type="caution">
    <text evidence="1">The sequence shown here is derived from an EMBL/GenBank/DDBJ whole genome shotgun (WGS) entry which is preliminary data.</text>
</comment>
<dbReference type="PIRSF" id="PIRSF026326">
    <property type="entry name" value="InaA"/>
    <property type="match status" value="1"/>
</dbReference>
<dbReference type="OrthoDB" id="5405319at2"/>
<organism evidence="1 2">
    <name type="scientific">Halopseudomonas pachastrellae</name>
    <dbReference type="NCBI Taxonomy" id="254161"/>
    <lineage>
        <taxon>Bacteria</taxon>
        <taxon>Pseudomonadati</taxon>
        <taxon>Pseudomonadota</taxon>
        <taxon>Gammaproteobacteria</taxon>
        <taxon>Pseudomonadales</taxon>
        <taxon>Pseudomonadaceae</taxon>
        <taxon>Halopseudomonas</taxon>
    </lineage>
</organism>
<accession>A0A1S8DL99</accession>
<evidence type="ECO:0000313" key="1">
    <source>
        <dbReference type="EMBL" id="ONM45596.1"/>
    </source>
</evidence>
<reference evidence="1 2" key="1">
    <citation type="submission" date="2017-01" db="EMBL/GenBank/DDBJ databases">
        <title>Draft genome sequence of Pseudomonas pachastrellae type strain CCUG 46540T from a deep sea.</title>
        <authorList>
            <person name="Gomila M."/>
            <person name="Mulet M."/>
            <person name="Lalucat J."/>
            <person name="Garcia-Valdes E."/>
        </authorList>
    </citation>
    <scope>NUCLEOTIDE SEQUENCE [LARGE SCALE GENOMIC DNA]</scope>
    <source>
        <strain evidence="1 2">CCUG 46540</strain>
    </source>
</reference>
<dbReference type="EMBL" id="MUBC01000002">
    <property type="protein sequence ID" value="ONM45596.1"/>
    <property type="molecule type" value="Genomic_DNA"/>
</dbReference>
<dbReference type="InterPro" id="IPR011009">
    <property type="entry name" value="Kinase-like_dom_sf"/>
</dbReference>
<dbReference type="STRING" id="254161.SAMN05216256_108123"/>
<keyword evidence="2" id="KW-1185">Reference proteome</keyword>
<evidence type="ECO:0000313" key="2">
    <source>
        <dbReference type="Proteomes" id="UP000242847"/>
    </source>
</evidence>
<dbReference type="AlphaFoldDB" id="A0A1S8DL99"/>